<evidence type="ECO:0000313" key="3">
    <source>
        <dbReference type="EMBL" id="KAF7290759.1"/>
    </source>
</evidence>
<organism evidence="3 4">
    <name type="scientific">Mycena indigotica</name>
    <dbReference type="NCBI Taxonomy" id="2126181"/>
    <lineage>
        <taxon>Eukaryota</taxon>
        <taxon>Fungi</taxon>
        <taxon>Dikarya</taxon>
        <taxon>Basidiomycota</taxon>
        <taxon>Agaricomycotina</taxon>
        <taxon>Agaricomycetes</taxon>
        <taxon>Agaricomycetidae</taxon>
        <taxon>Agaricales</taxon>
        <taxon>Marasmiineae</taxon>
        <taxon>Mycenaceae</taxon>
        <taxon>Mycena</taxon>
    </lineage>
</organism>
<dbReference type="Proteomes" id="UP000636479">
    <property type="component" value="Unassembled WGS sequence"/>
</dbReference>
<protein>
    <submittedName>
        <fullName evidence="3">Protoporphyrinogen oxidase</fullName>
    </submittedName>
</protein>
<sequence>MQTTMELEPIPILRNESTSSTTSTESDDSVLHTPSDEHALDFELIDGALLAATTPKGLIDFEYHGVASHRVSFPRQFSKAIVDVKSNAEVKAASQHSPRSEPESYYPDSPPVPNSSPEIDCSSGVMTPNQPEENVIQEARPRTPDSILNFYTTAVNQDVVRTPRSRPGLLRSDIFSPAQPPVPFFLNEVESIEFTPRAHSTLRHRRVQLDQSNVEKLSPTSPFLNHNDDLDQSSLHVPSFTQVSVLLPLQFVAFPVYAAFVGAVILLAPDNLSNIAFPATVTTVPQSNAGHLFRAILSLIFPFSSPSPPTQPIREFAHWVSVAHLHVAIFLSVLAGLAYLHLPLGILVAAGCLARIVQPGAWGHFSLPEEDEEEELGADVREMLWRAVVAAPGSGLRDGENVKNVGGRFYVVRKAKSDTRADVLAAGGLDSTEDAEDDDD</sequence>
<feature type="region of interest" description="Disordered" evidence="1">
    <location>
        <begin position="1"/>
        <end position="33"/>
    </location>
</feature>
<feature type="transmembrane region" description="Helical" evidence="2">
    <location>
        <begin position="316"/>
        <end position="340"/>
    </location>
</feature>
<proteinExistence type="predicted"/>
<name>A0A8H6VR74_9AGAR</name>
<gene>
    <name evidence="3" type="ORF">MIND_01316700</name>
</gene>
<feature type="transmembrane region" description="Helical" evidence="2">
    <location>
        <begin position="245"/>
        <end position="268"/>
    </location>
</feature>
<feature type="region of interest" description="Disordered" evidence="1">
    <location>
        <begin position="91"/>
        <end position="133"/>
    </location>
</feature>
<comment type="caution">
    <text evidence="3">The sequence shown here is derived from an EMBL/GenBank/DDBJ whole genome shotgun (WGS) entry which is preliminary data.</text>
</comment>
<evidence type="ECO:0000256" key="2">
    <source>
        <dbReference type="SAM" id="Phobius"/>
    </source>
</evidence>
<dbReference type="GeneID" id="59352137"/>
<dbReference type="EMBL" id="JACAZF010000014">
    <property type="protein sequence ID" value="KAF7290759.1"/>
    <property type="molecule type" value="Genomic_DNA"/>
</dbReference>
<dbReference type="RefSeq" id="XP_037214119.1">
    <property type="nucleotide sequence ID" value="XM_037369621.1"/>
</dbReference>
<keyword evidence="2" id="KW-0472">Membrane</keyword>
<accession>A0A8H6VR74</accession>
<dbReference type="OrthoDB" id="2752889at2759"/>
<keyword evidence="2" id="KW-1133">Transmembrane helix</keyword>
<keyword evidence="4" id="KW-1185">Reference proteome</keyword>
<reference evidence="3" key="1">
    <citation type="submission" date="2020-05" db="EMBL/GenBank/DDBJ databases">
        <title>Mycena genomes resolve the evolution of fungal bioluminescence.</title>
        <authorList>
            <person name="Tsai I.J."/>
        </authorList>
    </citation>
    <scope>NUCLEOTIDE SEQUENCE</scope>
    <source>
        <strain evidence="3">171206Taipei</strain>
    </source>
</reference>
<evidence type="ECO:0000256" key="1">
    <source>
        <dbReference type="SAM" id="MobiDB-lite"/>
    </source>
</evidence>
<keyword evidence="2" id="KW-0812">Transmembrane</keyword>
<dbReference type="AlphaFoldDB" id="A0A8H6VR74"/>
<evidence type="ECO:0000313" key="4">
    <source>
        <dbReference type="Proteomes" id="UP000636479"/>
    </source>
</evidence>